<dbReference type="GeneID" id="80513511"/>
<proteinExistence type="predicted"/>
<sequence length="123" mass="14430">MNQLKTTINDSEINGEEIFDENDSDQIFTEDQCLMDAFNHLCNIDKEMIKVTESRNNLFTPIPIKHKYIGVEYEYEHPSIYNYIHKCSKLEFNSDFSDLFNSLDSISNMVYGQQLNKSIEDID</sequence>
<organism evidence="1 2">
    <name type="scientific">Powai lake megavirus</name>
    <dbReference type="NCBI Taxonomy" id="1842663"/>
    <lineage>
        <taxon>Viruses</taxon>
        <taxon>Varidnaviria</taxon>
        <taxon>Bamfordvirae</taxon>
        <taxon>Nucleocytoviricota</taxon>
        <taxon>Megaviricetes</taxon>
        <taxon>Imitervirales</taxon>
        <taxon>Mimiviridae</taxon>
        <taxon>Megamimivirinae</taxon>
        <taxon>Megavirus</taxon>
        <taxon>Megavirus powaiense</taxon>
    </lineage>
</organism>
<evidence type="ECO:0000313" key="2">
    <source>
        <dbReference type="Proteomes" id="UP000241365"/>
    </source>
</evidence>
<name>A0A160ER44_9VIRU</name>
<dbReference type="Proteomes" id="UP000241365">
    <property type="component" value="Segment"/>
</dbReference>
<evidence type="ECO:0000313" key="1">
    <source>
        <dbReference type="EMBL" id="ANB51149.1"/>
    </source>
</evidence>
<protein>
    <submittedName>
        <fullName evidence="1">Uncharacterized protein</fullName>
    </submittedName>
</protein>
<keyword evidence="2" id="KW-1185">Reference proteome</keyword>
<dbReference type="RefSeq" id="YP_010776900.1">
    <property type="nucleotide sequence ID" value="NC_075034.1"/>
</dbReference>
<dbReference type="KEGG" id="vg:80513511"/>
<reference evidence="1 2" key="1">
    <citation type="journal article" date="2016" name="Genome Announc.">
        <title>Complete Genome Sequence of a New Megavirus Family Member Isolated from an Inland Water Lake for the First Time in India.</title>
        <authorList>
            <person name="Chatterjee A."/>
            <person name="Ali F."/>
            <person name="Bange D."/>
            <person name="Kondabagil K."/>
        </authorList>
    </citation>
    <scope>NUCLEOTIDE SEQUENCE [LARGE SCALE GENOMIC DNA]</scope>
    <source>
        <strain evidence="1">1</strain>
    </source>
</reference>
<dbReference type="EMBL" id="KU877344">
    <property type="protein sequence ID" value="ANB51149.1"/>
    <property type="molecule type" value="Genomic_DNA"/>
</dbReference>
<accession>A0A160ER44</accession>